<dbReference type="InterPro" id="IPR036770">
    <property type="entry name" value="Ankyrin_rpt-contain_sf"/>
</dbReference>
<comment type="caution">
    <text evidence="2">The sequence shown here is derived from an EMBL/GenBank/DDBJ whole genome shotgun (WGS) entry which is preliminary data.</text>
</comment>
<dbReference type="InterPro" id="IPR000225">
    <property type="entry name" value="Armadillo"/>
</dbReference>
<name>A0A814UMF2_9BILA</name>
<dbReference type="InterPro" id="IPR011989">
    <property type="entry name" value="ARM-like"/>
</dbReference>
<dbReference type="PANTHER" id="PTHR46464">
    <property type="entry name" value="ANK_REP_REGION DOMAIN-CONTAINING PROTEIN"/>
    <property type="match status" value="1"/>
</dbReference>
<reference evidence="2" key="1">
    <citation type="submission" date="2021-02" db="EMBL/GenBank/DDBJ databases">
        <authorList>
            <person name="Nowell W R."/>
        </authorList>
    </citation>
    <scope>NUCLEOTIDE SEQUENCE</scope>
</reference>
<dbReference type="SUPFAM" id="SSF48403">
    <property type="entry name" value="Ankyrin repeat"/>
    <property type="match status" value="1"/>
</dbReference>
<dbReference type="InterPro" id="IPR016024">
    <property type="entry name" value="ARM-type_fold"/>
</dbReference>
<keyword evidence="1" id="KW-0040">ANK repeat</keyword>
<dbReference type="Gene3D" id="1.25.40.20">
    <property type="entry name" value="Ankyrin repeat-containing domain"/>
    <property type="match status" value="1"/>
</dbReference>
<dbReference type="SMART" id="SM00248">
    <property type="entry name" value="ANK"/>
    <property type="match status" value="3"/>
</dbReference>
<dbReference type="PANTHER" id="PTHR46464:SF2">
    <property type="entry name" value="ANKYRIN AND ARMADILLO REPEAT-CONTAINING PROTEIN"/>
    <property type="match status" value="1"/>
</dbReference>
<proteinExistence type="predicted"/>
<accession>A0A814UMF2</accession>
<organism evidence="2 3">
    <name type="scientific">Adineta steineri</name>
    <dbReference type="NCBI Taxonomy" id="433720"/>
    <lineage>
        <taxon>Eukaryota</taxon>
        <taxon>Metazoa</taxon>
        <taxon>Spiralia</taxon>
        <taxon>Gnathifera</taxon>
        <taxon>Rotifera</taxon>
        <taxon>Eurotatoria</taxon>
        <taxon>Bdelloidea</taxon>
        <taxon>Adinetida</taxon>
        <taxon>Adinetidae</taxon>
        <taxon>Adineta</taxon>
    </lineage>
</organism>
<protein>
    <submittedName>
        <fullName evidence="2">Uncharacterized protein</fullName>
    </submittedName>
</protein>
<sequence length="843" mass="95492">MHSSITTHNVEINDEITKMNVYDDNGYLPIHRATFNGLEVIIKGILEDAEKHNELNSQLEATTHDIDEFTPLLLATAAGRLETIACFLEYPVNINAIDARGHDMAAIAALSQNERTFRYIIDHPIITNQYNAWKSLFKLIISIKDEESIICGRMLELLTRRELNSSSISPYWTPMLKNGLLKTLIQLFSFTKNDDILLNTCILLFNVITEVPIIKSDFKTLDNPFSAILKHTRSKNEQILILIGRILYSLSTDKSLIDSMVEQGLMESLLKLITNQHSSQIICSYFDCLSNIISYSFLYQQKISNAKDFLLLLVNVYLEDFDLNLSLSVIRFIRHLVKNNESIQNVLAHYGVCEHLLGALTASSKELQQASIEAIQALSYKNQQVQQILLRENAIEQLLNLLDKTNMSNLQIVIVCTLWTLCETSSTRKREVATKIGVRKLISFYMIKSDEHLLPITDALYELTQGAPTIKMNTQEEISRAQGIPYLIRLLKLNDEMLVLSVLKTLQLICCAPGFVANRTNQEIILNNDGIKLVVALTMHAKNEIVQVEAAQCLACIALTNNECSTVIENTLDFSYLHIIYLTQSTNTDVQLKASNALATFIYNNSHIQSHLSKHYQLSFDYFEKFLQTNDDYIRCTAAFQIVVLSNLIFEQKRSVNIAIGCGILIDLLRLSEIDKIKSLAAECLARLAHMKSGSEIHKHTGVPQSLIAVDAIDYLCNLFSSPNDITIGNASVALGFLTYIPEGRRKLLNRCRSEPDIMGFLKVYNCLAGLPPRLSSYFIEDWERYHTLKLPRLRSRGSNIRYFRVISNSIERVRVAPSSSHDKEQTSSIATKFYTPSIRLKI</sequence>
<dbReference type="Proteomes" id="UP000663860">
    <property type="component" value="Unassembled WGS sequence"/>
</dbReference>
<evidence type="ECO:0000313" key="3">
    <source>
        <dbReference type="Proteomes" id="UP000663860"/>
    </source>
</evidence>
<dbReference type="PROSITE" id="PS50088">
    <property type="entry name" value="ANK_REPEAT"/>
    <property type="match status" value="1"/>
</dbReference>
<feature type="repeat" description="ANK" evidence="1">
    <location>
        <begin position="67"/>
        <end position="99"/>
    </location>
</feature>
<dbReference type="EMBL" id="CAJNOE010000366">
    <property type="protein sequence ID" value="CAF1176835.1"/>
    <property type="molecule type" value="Genomic_DNA"/>
</dbReference>
<gene>
    <name evidence="2" type="ORF">IZO911_LOCUS27223</name>
</gene>
<evidence type="ECO:0000256" key="1">
    <source>
        <dbReference type="PROSITE-ProRule" id="PRU00023"/>
    </source>
</evidence>
<dbReference type="SMART" id="SM00185">
    <property type="entry name" value="ARM"/>
    <property type="match status" value="8"/>
</dbReference>
<dbReference type="SUPFAM" id="SSF48371">
    <property type="entry name" value="ARM repeat"/>
    <property type="match status" value="2"/>
</dbReference>
<dbReference type="AlphaFoldDB" id="A0A814UMF2"/>
<dbReference type="InterPro" id="IPR043379">
    <property type="entry name" value="ANKAR"/>
</dbReference>
<dbReference type="Gene3D" id="1.25.10.10">
    <property type="entry name" value="Leucine-rich Repeat Variant"/>
    <property type="match status" value="4"/>
</dbReference>
<evidence type="ECO:0000313" key="2">
    <source>
        <dbReference type="EMBL" id="CAF1176835.1"/>
    </source>
</evidence>
<dbReference type="InterPro" id="IPR002110">
    <property type="entry name" value="Ankyrin_rpt"/>
</dbReference>